<evidence type="ECO:0000256" key="1">
    <source>
        <dbReference type="SAM" id="MobiDB-lite"/>
    </source>
</evidence>
<dbReference type="PANTHER" id="PTHR38011:SF2">
    <property type="entry name" value="BIFUNCTIONAL DEAMINASE-REDUCTASE DOMAIN PROTEIN"/>
    <property type="match status" value="1"/>
</dbReference>
<dbReference type="PANTHER" id="PTHR38011">
    <property type="entry name" value="DIHYDROFOLATE REDUCTASE FAMILY PROTEIN (AFU_ORTHOLOGUE AFUA_8G06820)"/>
    <property type="match status" value="1"/>
</dbReference>
<evidence type="ECO:0000313" key="4">
    <source>
        <dbReference type="Proteomes" id="UP001165342"/>
    </source>
</evidence>
<reference evidence="3" key="1">
    <citation type="submission" date="2022-05" db="EMBL/GenBank/DDBJ databases">
        <authorList>
            <person name="Jo J.-H."/>
            <person name="Im W.-T."/>
        </authorList>
    </citation>
    <scope>NUCLEOTIDE SEQUENCE</scope>
    <source>
        <strain evidence="3">SE220</strain>
    </source>
</reference>
<feature type="region of interest" description="Disordered" evidence="1">
    <location>
        <begin position="195"/>
        <end position="220"/>
    </location>
</feature>
<name>A0ABT0S2Q5_9SPHN</name>
<dbReference type="InterPro" id="IPR024072">
    <property type="entry name" value="DHFR-like_dom_sf"/>
</dbReference>
<proteinExistence type="predicted"/>
<dbReference type="Gene3D" id="3.40.430.10">
    <property type="entry name" value="Dihydrofolate Reductase, subunit A"/>
    <property type="match status" value="1"/>
</dbReference>
<feature type="compositionally biased region" description="Basic and acidic residues" evidence="1">
    <location>
        <begin position="208"/>
        <end position="220"/>
    </location>
</feature>
<protein>
    <submittedName>
        <fullName evidence="3">Dihydrofolate reductase family protein</fullName>
    </submittedName>
</protein>
<evidence type="ECO:0000259" key="2">
    <source>
        <dbReference type="Pfam" id="PF01872"/>
    </source>
</evidence>
<evidence type="ECO:0000313" key="3">
    <source>
        <dbReference type="EMBL" id="MCL6730077.1"/>
    </source>
</evidence>
<sequence length="220" mass="24445">MRKLTGAVFVSLDGVMQAPGGPEEDPTSDFRFGGWVQPFWSESMGPFEEIIMGEYDLLLGKRTYDIFSAYWPYNQDNPIGEKFQRINKYVLTHSDEDLTWDNSHRLSGHTPEAVAQLKRSEGRDLLIQGSSTLYPPLLAAGLIDRLVLITFPVILGEGKSIFDGSQGSGQLKLTDHFISETGVVLASYEPAGNVPTGTFENKPPSAEELERREKMEAGSW</sequence>
<accession>A0ABT0S2Q5</accession>
<dbReference type="RefSeq" id="WP_249831533.1">
    <property type="nucleotide sequence ID" value="NZ_JAMGBE010000002.1"/>
</dbReference>
<dbReference type="EMBL" id="JAMGBE010000002">
    <property type="protein sequence ID" value="MCL6730077.1"/>
    <property type="molecule type" value="Genomic_DNA"/>
</dbReference>
<comment type="caution">
    <text evidence="3">The sequence shown here is derived from an EMBL/GenBank/DDBJ whole genome shotgun (WGS) entry which is preliminary data.</text>
</comment>
<organism evidence="3 4">
    <name type="scientific">Sphingomonas hankyongi</name>
    <dbReference type="NCBI Taxonomy" id="2908209"/>
    <lineage>
        <taxon>Bacteria</taxon>
        <taxon>Pseudomonadati</taxon>
        <taxon>Pseudomonadota</taxon>
        <taxon>Alphaproteobacteria</taxon>
        <taxon>Sphingomonadales</taxon>
        <taxon>Sphingomonadaceae</taxon>
        <taxon>Sphingomonas</taxon>
    </lineage>
</organism>
<keyword evidence="4" id="KW-1185">Reference proteome</keyword>
<dbReference type="Pfam" id="PF01872">
    <property type="entry name" value="RibD_C"/>
    <property type="match status" value="1"/>
</dbReference>
<dbReference type="Proteomes" id="UP001165342">
    <property type="component" value="Unassembled WGS sequence"/>
</dbReference>
<gene>
    <name evidence="3" type="ORF">LZ538_08425</name>
</gene>
<dbReference type="InterPro" id="IPR050765">
    <property type="entry name" value="Riboflavin_Biosynth_HTPR"/>
</dbReference>
<feature type="domain" description="Bacterial bifunctional deaminase-reductase C-terminal" evidence="2">
    <location>
        <begin position="3"/>
        <end position="184"/>
    </location>
</feature>
<dbReference type="InterPro" id="IPR002734">
    <property type="entry name" value="RibDG_C"/>
</dbReference>
<dbReference type="SUPFAM" id="SSF53597">
    <property type="entry name" value="Dihydrofolate reductase-like"/>
    <property type="match status" value="1"/>
</dbReference>